<dbReference type="OrthoDB" id="9758182at2"/>
<reference evidence="21 22" key="1">
    <citation type="submission" date="2018-08" db="EMBL/GenBank/DDBJ databases">
        <title>A genome reference for cultivated species of the human gut microbiota.</title>
        <authorList>
            <person name="Zou Y."/>
            <person name="Xue W."/>
            <person name="Luo G."/>
        </authorList>
    </citation>
    <scope>NUCLEOTIDE SEQUENCE [LARGE SCALE GENOMIC DNA]</scope>
    <source>
        <strain evidence="13 28">AF12-8</strain>
        <strain evidence="19 22">AF36-2BH</strain>
        <strain evidence="18 24">AM26-2LB</strain>
        <strain evidence="17 26">AM42-17AT</strain>
        <strain evidence="16 27">AM44-1AT</strain>
        <strain evidence="15 23">AM48-7</strain>
        <strain evidence="14 25">AM54-25XD</strain>
        <strain evidence="12 21">OM05-6AA</strain>
    </source>
</reference>
<evidence type="ECO:0000256" key="1">
    <source>
        <dbReference type="ARBA" id="ARBA00022448"/>
    </source>
</evidence>
<dbReference type="EMBL" id="JAQLYE010000047">
    <property type="protein sequence ID" value="MDB8019323.1"/>
    <property type="molecule type" value="Genomic_DNA"/>
</dbReference>
<dbReference type="EMBL" id="QSFB01000027">
    <property type="protein sequence ID" value="RHA09794.1"/>
    <property type="molecule type" value="Genomic_DNA"/>
</dbReference>
<evidence type="ECO:0000313" key="22">
    <source>
        <dbReference type="Proteomes" id="UP000266698"/>
    </source>
</evidence>
<dbReference type="Proteomes" id="UP001197684">
    <property type="component" value="Unassembled WGS sequence"/>
</dbReference>
<evidence type="ECO:0000313" key="27">
    <source>
        <dbReference type="Proteomes" id="UP000286341"/>
    </source>
</evidence>
<dbReference type="AlphaFoldDB" id="A0A395ZF20"/>
<dbReference type="PROSITE" id="PS50903">
    <property type="entry name" value="RUBREDOXIN_LIKE"/>
    <property type="match status" value="1"/>
</dbReference>
<dbReference type="RefSeq" id="WP_080515360.1">
    <property type="nucleotide sequence ID" value="NZ_CP143947.1"/>
</dbReference>
<evidence type="ECO:0000313" key="26">
    <source>
        <dbReference type="Proteomes" id="UP000286220"/>
    </source>
</evidence>
<evidence type="ECO:0000313" key="10">
    <source>
        <dbReference type="EMBL" id="MDB8019323.1"/>
    </source>
</evidence>
<dbReference type="InterPro" id="IPR050526">
    <property type="entry name" value="Rubredoxin_ET"/>
</dbReference>
<dbReference type="EMBL" id="QSFZ01000001">
    <property type="protein sequence ID" value="RHA94810.1"/>
    <property type="molecule type" value="Genomic_DNA"/>
</dbReference>
<evidence type="ECO:0000313" key="25">
    <source>
        <dbReference type="Proteomes" id="UP000285209"/>
    </source>
</evidence>
<evidence type="ECO:0000313" key="28">
    <source>
        <dbReference type="Proteomes" id="UP000286581"/>
    </source>
</evidence>
<evidence type="ECO:0000313" key="17">
    <source>
        <dbReference type="EMBL" id="RHA94810.1"/>
    </source>
</evidence>
<dbReference type="Proteomes" id="UP001193670">
    <property type="component" value="Unassembled WGS sequence"/>
</dbReference>
<dbReference type="EMBL" id="QSKY01000027">
    <property type="protein sequence ID" value="RHF01083.1"/>
    <property type="molecule type" value="Genomic_DNA"/>
</dbReference>
<dbReference type="PANTHER" id="PTHR47627:SF1">
    <property type="entry name" value="RUBREDOXIN-1-RELATED"/>
    <property type="match status" value="1"/>
</dbReference>
<dbReference type="EMBL" id="QSEN01000052">
    <property type="protein sequence ID" value="RGZ73248.1"/>
    <property type="molecule type" value="Genomic_DNA"/>
</dbReference>
<evidence type="ECO:0000313" key="11">
    <source>
        <dbReference type="EMBL" id="NSC25985.1"/>
    </source>
</evidence>
<dbReference type="Proteomes" id="UP000283431">
    <property type="component" value="Unassembled WGS sequence"/>
</dbReference>
<dbReference type="Proteomes" id="UP001212823">
    <property type="component" value="Unassembled WGS sequence"/>
</dbReference>
<dbReference type="EMBL" id="JAJFBX010000008">
    <property type="protein sequence ID" value="MCC2746854.1"/>
    <property type="molecule type" value="Genomic_DNA"/>
</dbReference>
<comment type="similarity">
    <text evidence="5">Belongs to the rubredoxin family.</text>
</comment>
<evidence type="ECO:0000313" key="13">
    <source>
        <dbReference type="EMBL" id="RGW38830.1"/>
    </source>
</evidence>
<dbReference type="EMBL" id="QSDV01000052">
    <property type="protein sequence ID" value="RGZ14063.1"/>
    <property type="molecule type" value="Genomic_DNA"/>
</dbReference>
<evidence type="ECO:0000313" key="7">
    <source>
        <dbReference type="EMBL" id="MCB6937819.1"/>
    </source>
</evidence>
<reference evidence="20 29" key="3">
    <citation type="submission" date="2019-09" db="EMBL/GenBank/DDBJ databases">
        <title>Strain-level analysis of Eubacterium rectale using genomes from metagenomes.</title>
        <authorList>
            <person name="Karcher N."/>
            <person name="Segata N."/>
        </authorList>
    </citation>
    <scope>NUCLEOTIDE SEQUENCE [LARGE SCALE GENOMIC DNA]</scope>
    <source>
        <strain evidence="20 29">T3WBe13</strain>
    </source>
</reference>
<dbReference type="Proteomes" id="UP001197741">
    <property type="component" value="Unassembled WGS sequence"/>
</dbReference>
<dbReference type="InterPro" id="IPR024934">
    <property type="entry name" value="Rubredoxin-like_dom"/>
</dbReference>
<reference evidence="10" key="8">
    <citation type="submission" date="2023-01" db="EMBL/GenBank/DDBJ databases">
        <title>Human gut microbiome strain richness.</title>
        <authorList>
            <person name="Chen-Liaw A."/>
        </authorList>
    </citation>
    <scope>NUCLEOTIDE SEQUENCE</scope>
    <source>
        <strain evidence="10">1001283st1_D2_1001283B150209_150212</strain>
    </source>
</reference>
<dbReference type="Proteomes" id="UP000260970">
    <property type="component" value="Unassembled WGS sequence"/>
</dbReference>
<accession>A0A395ZF20</accession>
<dbReference type="Proteomes" id="UP000286581">
    <property type="component" value="Unassembled WGS sequence"/>
</dbReference>
<reference evidence="11" key="5">
    <citation type="submission" date="2020-02" db="EMBL/GenBank/DDBJ databases">
        <authorList>
            <person name="Littmann E."/>
            <person name="Sorbara M."/>
        </authorList>
    </citation>
    <scope>NUCLEOTIDE SEQUENCE</scope>
    <source>
        <strain evidence="11">MSK.17.79</strain>
    </source>
</reference>
<reference evidence="20 29" key="2">
    <citation type="submission" date="2019-08" db="EMBL/GenBank/DDBJ databases">
        <authorList>
            <person name="Duncan S."/>
            <person name="Walker A."/>
        </authorList>
    </citation>
    <scope>NUCLEOTIDE SEQUENCE [LARGE SCALE GENOMIC DNA]</scope>
    <source>
        <strain evidence="20 29">T3WBe13</strain>
    </source>
</reference>
<evidence type="ECO:0000313" key="23">
    <source>
        <dbReference type="Proteomes" id="UP000283431"/>
    </source>
</evidence>
<evidence type="ECO:0000259" key="6">
    <source>
        <dbReference type="PROSITE" id="PS50903"/>
    </source>
</evidence>
<evidence type="ECO:0000313" key="16">
    <source>
        <dbReference type="EMBL" id="RHA09794.1"/>
    </source>
</evidence>
<keyword evidence="4 5" id="KW-0408">Iron</keyword>
<dbReference type="SUPFAM" id="SSF57802">
    <property type="entry name" value="Rubredoxin-like"/>
    <property type="match status" value="1"/>
</dbReference>
<dbReference type="PRINTS" id="PR00163">
    <property type="entry name" value="RUBREDOXIN"/>
</dbReference>
<comment type="cofactor">
    <cofactor evidence="5">
        <name>Fe(3+)</name>
        <dbReference type="ChEBI" id="CHEBI:29034"/>
    </cofactor>
</comment>
<evidence type="ECO:0000313" key="24">
    <source>
        <dbReference type="Proteomes" id="UP000283501"/>
    </source>
</evidence>
<evidence type="ECO:0000256" key="4">
    <source>
        <dbReference type="ARBA" id="ARBA00023004"/>
    </source>
</evidence>
<dbReference type="Pfam" id="PF00301">
    <property type="entry name" value="Rubredoxin"/>
    <property type="match status" value="1"/>
</dbReference>
<evidence type="ECO:0000256" key="3">
    <source>
        <dbReference type="ARBA" id="ARBA00022982"/>
    </source>
</evidence>
<proteinExistence type="inferred from homology"/>
<dbReference type="GO" id="GO:0005506">
    <property type="term" value="F:iron ion binding"/>
    <property type="evidence" value="ECO:0007669"/>
    <property type="project" value="UniProtKB-UniRule"/>
</dbReference>
<dbReference type="Proteomes" id="UP000324327">
    <property type="component" value="Unassembled WGS sequence"/>
</dbReference>
<dbReference type="EMBL" id="QSUG01000017">
    <property type="protein sequence ID" value="RGN20576.1"/>
    <property type="molecule type" value="Genomic_DNA"/>
</dbReference>
<evidence type="ECO:0000313" key="20">
    <source>
        <dbReference type="EMBL" id="TYL56253.1"/>
    </source>
</evidence>
<evidence type="ECO:0000313" key="14">
    <source>
        <dbReference type="EMBL" id="RGZ14063.1"/>
    </source>
</evidence>
<dbReference type="EMBL" id="JAJCJQ010000029">
    <property type="protein sequence ID" value="MCB6961996.1"/>
    <property type="molecule type" value="Genomic_DNA"/>
</dbReference>
<organism evidence="18 24">
    <name type="scientific">Agathobacter rectalis</name>
    <dbReference type="NCBI Taxonomy" id="39491"/>
    <lineage>
        <taxon>Bacteria</taxon>
        <taxon>Bacillati</taxon>
        <taxon>Bacillota</taxon>
        <taxon>Clostridia</taxon>
        <taxon>Lachnospirales</taxon>
        <taxon>Lachnospiraceae</taxon>
        <taxon>Agathobacter</taxon>
    </lineage>
</organism>
<evidence type="ECO:0000313" key="21">
    <source>
        <dbReference type="Proteomes" id="UP000260970"/>
    </source>
</evidence>
<dbReference type="PANTHER" id="PTHR47627">
    <property type="entry name" value="RUBREDOXIN"/>
    <property type="match status" value="1"/>
</dbReference>
<reference evidence="11" key="4">
    <citation type="journal article" date="2020" name="Cell Host Microbe">
        <title>Functional and Genomic Variation between Human-Derived Isolates of Lachnospiraceae Reveals Inter- and Intra-Species Diversity.</title>
        <authorList>
            <person name="Sorbara M.T."/>
            <person name="Littmann E.R."/>
            <person name="Fontana E."/>
            <person name="Moody T.U."/>
            <person name="Kohout C.E."/>
            <person name="Gjonbalaj M."/>
            <person name="Eaton V."/>
            <person name="Seok R."/>
            <person name="Leiner I.M."/>
            <person name="Pamer E.G."/>
        </authorList>
    </citation>
    <scope>NUCLEOTIDE SEQUENCE</scope>
    <source>
        <strain evidence="11">MSK.17.79</strain>
    </source>
</reference>
<dbReference type="Proteomes" id="UP000286341">
    <property type="component" value="Unassembled WGS sequence"/>
</dbReference>
<reference evidence="7" key="6">
    <citation type="submission" date="2021-10" db="EMBL/GenBank/DDBJ databases">
        <title>Collection of gut derived symbiotic bacterial strains cultured from healthy donors.</title>
        <authorList>
            <person name="Lin H."/>
            <person name="Littmann E."/>
            <person name="Kohout C."/>
            <person name="Pamer E.G."/>
        </authorList>
    </citation>
    <scope>NUCLEOTIDE SEQUENCE</scope>
    <source>
        <strain evidence="8">DFI.7.28A</strain>
        <strain evidence="7">DFI.9.42</strain>
    </source>
</reference>
<evidence type="ECO:0000256" key="5">
    <source>
        <dbReference type="RuleBase" id="RU003820"/>
    </source>
</evidence>
<dbReference type="EMBL" id="JAAILW010000001">
    <property type="protein sequence ID" value="NSC25985.1"/>
    <property type="molecule type" value="Genomic_DNA"/>
</dbReference>
<gene>
    <name evidence="19" type="ORF">DW001_14530</name>
    <name evidence="18" type="ORF">DW703_13960</name>
    <name evidence="17" type="ORF">DW912_00070</name>
    <name evidence="16" type="ORF">DW948_13540</name>
    <name evidence="15" type="ORF">DW975_15575</name>
    <name evidence="13" type="ORF">DWV78_12235</name>
    <name evidence="14" type="ORF">DXA03_14910</name>
    <name evidence="12" type="ORF">DXB72_13700</name>
    <name evidence="20" type="ORF">FYL31_15150</name>
    <name evidence="11" type="ORF">G4319_01275</name>
    <name evidence="7" type="ORF">LIZ56_05245</name>
    <name evidence="8" type="ORF">LIZ82_14030</name>
    <name evidence="9" type="ORF">LK487_07380</name>
    <name evidence="10" type="ORF">PNE45_15035</name>
</gene>
<name>A0A395ZF20_9FIRM</name>
<evidence type="ECO:0000313" key="12">
    <source>
        <dbReference type="EMBL" id="RGN20576.1"/>
    </source>
</evidence>
<keyword evidence="2 5" id="KW-0479">Metal-binding</keyword>
<evidence type="ECO:0000313" key="9">
    <source>
        <dbReference type="EMBL" id="MCC2746854.1"/>
    </source>
</evidence>
<keyword evidence="1" id="KW-0813">Transport</keyword>
<comment type="caution">
    <text evidence="18">The sequence shown here is derived from an EMBL/GenBank/DDBJ whole genome shotgun (WGS) entry which is preliminary data.</text>
</comment>
<protein>
    <recommendedName>
        <fullName evidence="5">Rubredoxin</fullName>
    </recommendedName>
</protein>
<evidence type="ECO:0000313" key="18">
    <source>
        <dbReference type="EMBL" id="RHF01083.1"/>
    </source>
</evidence>
<feature type="domain" description="Rubredoxin-like" evidence="6">
    <location>
        <begin position="3"/>
        <end position="54"/>
    </location>
</feature>
<dbReference type="Proteomes" id="UP000286220">
    <property type="component" value="Unassembled WGS sequence"/>
</dbReference>
<dbReference type="EMBL" id="VSTF01000050">
    <property type="protein sequence ID" value="TYL56253.1"/>
    <property type="molecule type" value="Genomic_DNA"/>
</dbReference>
<dbReference type="GO" id="GO:0043448">
    <property type="term" value="P:alkane catabolic process"/>
    <property type="evidence" value="ECO:0007669"/>
    <property type="project" value="TreeGrafter"/>
</dbReference>
<dbReference type="GO" id="GO:0009055">
    <property type="term" value="F:electron transfer activity"/>
    <property type="evidence" value="ECO:0007669"/>
    <property type="project" value="TreeGrafter"/>
</dbReference>
<keyword evidence="3 5" id="KW-0249">Electron transport</keyword>
<dbReference type="EMBL" id="QSAE01000044">
    <property type="protein sequence ID" value="RGW38830.1"/>
    <property type="molecule type" value="Genomic_DNA"/>
</dbReference>
<dbReference type="Proteomes" id="UP001197847">
    <property type="component" value="Unassembled WGS sequence"/>
</dbReference>
<dbReference type="Gene3D" id="2.20.28.10">
    <property type="match status" value="1"/>
</dbReference>
<evidence type="ECO:0000313" key="29">
    <source>
        <dbReference type="Proteomes" id="UP000324327"/>
    </source>
</evidence>
<dbReference type="Proteomes" id="UP000283501">
    <property type="component" value="Unassembled WGS sequence"/>
</dbReference>
<dbReference type="CDD" id="cd00730">
    <property type="entry name" value="rubredoxin"/>
    <property type="match status" value="1"/>
</dbReference>
<dbReference type="EMBL" id="QRPB01000023">
    <property type="protein sequence ID" value="RHL76026.1"/>
    <property type="molecule type" value="Genomic_DNA"/>
</dbReference>
<dbReference type="Proteomes" id="UP000266698">
    <property type="component" value="Unassembled WGS sequence"/>
</dbReference>
<evidence type="ECO:0000313" key="19">
    <source>
        <dbReference type="EMBL" id="RHL76026.1"/>
    </source>
</evidence>
<sequence length="56" mass="6525">MEKKKYECEQCGYIYEPAVGNLKIDIAPKITFEDIPEHWVCPIYGFGKDVFVPLEE</sequence>
<evidence type="ECO:0000256" key="2">
    <source>
        <dbReference type="ARBA" id="ARBA00022723"/>
    </source>
</evidence>
<dbReference type="Proteomes" id="UP000285209">
    <property type="component" value="Unassembled WGS sequence"/>
</dbReference>
<dbReference type="InterPro" id="IPR024935">
    <property type="entry name" value="Rubredoxin_dom"/>
</dbReference>
<dbReference type="EMBL" id="JAJCJK010000006">
    <property type="protein sequence ID" value="MCB6937819.1"/>
    <property type="molecule type" value="Genomic_DNA"/>
</dbReference>
<evidence type="ECO:0000313" key="15">
    <source>
        <dbReference type="EMBL" id="RGZ73248.1"/>
    </source>
</evidence>
<reference evidence="9" key="7">
    <citation type="submission" date="2021-10" db="EMBL/GenBank/DDBJ databases">
        <title>Collection of gut derived symbiotic bacterial strains cultured from healthy donors.</title>
        <authorList>
            <person name="Lin H."/>
            <person name="Littmann E."/>
            <person name="Claire K."/>
            <person name="Pamer E."/>
        </authorList>
    </citation>
    <scope>NUCLEOTIDE SEQUENCE</scope>
    <source>
        <strain evidence="9">MSK.22.92</strain>
    </source>
</reference>
<evidence type="ECO:0000313" key="8">
    <source>
        <dbReference type="EMBL" id="MCB6961996.1"/>
    </source>
</evidence>